<feature type="region of interest" description="Disordered" evidence="1">
    <location>
        <begin position="358"/>
        <end position="391"/>
    </location>
</feature>
<reference evidence="2" key="1">
    <citation type="journal article" date="2011" name="Genome Biol.">
        <title>The draft genome of the carcinogenic human liver fluke Clonorchis sinensis.</title>
        <authorList>
            <person name="Wang X."/>
            <person name="Chen W."/>
            <person name="Huang Y."/>
            <person name="Sun J."/>
            <person name="Men J."/>
            <person name="Liu H."/>
            <person name="Luo F."/>
            <person name="Guo L."/>
            <person name="Lv X."/>
            <person name="Deng C."/>
            <person name="Zhou C."/>
            <person name="Fan Y."/>
            <person name="Li X."/>
            <person name="Huang L."/>
            <person name="Hu Y."/>
            <person name="Liang C."/>
            <person name="Hu X."/>
            <person name="Xu J."/>
            <person name="Yu X."/>
        </authorList>
    </citation>
    <scope>NUCLEOTIDE SEQUENCE [LARGE SCALE GENOMIC DNA]</scope>
    <source>
        <strain evidence="2">Henan</strain>
    </source>
</reference>
<sequence>MGQKILGRAVSVQKADPTIRRLSEDCPVDARKPGHSSSREEVRKKLPDGANSADPKLEAKPIVVIAPFAPESTPRQTTATSDSSFYSTTADPSNSIGSDALEEASLTWTERPKYVQLSALLSLRRLFAGDKQGGFVSAGVFQREGYLLHSGPESAAKVLFSESIHLSELRAQYKTVTDLPLHLTQFTLLDLVYDYLRIANSVAHQLSKLGVVCRLGAVSTVLPHLLKTNPNASASRRISPVFPTRPSWMPLGKTYLPPRIVHGEPNRPVRLPLLAVRPHLYSDSVSGVTGSRTSNATDVPSQLPSIVSIQGNVGIQRVLSSEPSSSSTSNSRPVIRLYRNPVGTGPPSVLNMVEEQKLDEASDVPPSSSPCSQTTAPIEHGEPTPTDTNPEILPAEETERIVIDEPTVGLLEDTITQAEELPTSPADASDEEVEQKLETSVETCTEGTTNVKSESQAPFRVFQHLPPPTETPPVPSVGVTCDRASDEAISKVSSKIKKRKWIPPRHMVTAPEVSEATGTTPATESSSAEDDVDLERFIAALLDHPEQVAGHINAKIGGQSKSVVVQTHPLRLSPPKPSQSYFVPTRPMRSSSPEAQILTDSPLSLSSTSLHPFSSSAPKSNDPGAALLNVGDLDFCIDQLLSEFDAADAEMDDLPDQLIPSVTPVPAELVELSVPSRSSTPAVLPAANPKQSEPKLNSRLVSKSPRRPASPLCLSQLTRTAVVTESPNKRRRFCASEAYNGGALRTPDGKIPDFGPQQVQSLQKDLFSTECAMRFYEEFVGFTKTPLETPPVSTTEASKFSIPTKPRTSSVQIATSHSPIDMVQLTSVGASMHTGVPVEVQRWFPEPVSSNVGCFSTAPPLSTTVMSTTSATCVQSSILPHVSTLLPAVEHRRPVHVNSTDVGVSKPLLPSTFFPGTPESHTTVSSTTPTLTGSQPPTVQFTPVGSTNGAPQTIFFYPAVHPAVTSNGTPVRREALRGLNLATNVSSSSNILTVPSISNLGSIENLDGKPLIIHLPPSASIVGTSVSGQLQTVCLPSQSQWAGQQTTIILPFNVDLDSPNPHSLLQSSGSMSSTPKNVIPTVTDKENRPPLVVQTSSRRKVLNLGSLDVDHILSQSH</sequence>
<feature type="region of interest" description="Disordered" evidence="1">
    <location>
        <begin position="601"/>
        <end position="620"/>
    </location>
</feature>
<evidence type="ECO:0000256" key="1">
    <source>
        <dbReference type="SAM" id="MobiDB-lite"/>
    </source>
</evidence>
<feature type="compositionally biased region" description="Low complexity" evidence="1">
    <location>
        <begin position="601"/>
        <end position="618"/>
    </location>
</feature>
<feature type="compositionally biased region" description="Low complexity" evidence="1">
    <location>
        <begin position="917"/>
        <end position="934"/>
    </location>
</feature>
<feature type="region of interest" description="Disordered" evidence="1">
    <location>
        <begin position="913"/>
        <end position="937"/>
    </location>
</feature>
<feature type="compositionally biased region" description="Polar residues" evidence="1">
    <location>
        <begin position="73"/>
        <end position="92"/>
    </location>
</feature>
<feature type="region of interest" description="Disordered" evidence="1">
    <location>
        <begin position="570"/>
        <end position="595"/>
    </location>
</feature>
<feature type="region of interest" description="Disordered" evidence="1">
    <location>
        <begin position="677"/>
        <end position="708"/>
    </location>
</feature>
<name>G7YVK0_CLOSI</name>
<feature type="compositionally biased region" description="Low complexity" evidence="1">
    <location>
        <begin position="1063"/>
        <end position="1073"/>
    </location>
</feature>
<dbReference type="EMBL" id="DF144477">
    <property type="protein sequence ID" value="GAA56980.1"/>
    <property type="molecule type" value="Genomic_DNA"/>
</dbReference>
<dbReference type="Proteomes" id="UP000008909">
    <property type="component" value="Unassembled WGS sequence"/>
</dbReference>
<feature type="region of interest" description="Disordered" evidence="1">
    <location>
        <begin position="72"/>
        <end position="92"/>
    </location>
</feature>
<feature type="compositionally biased region" description="Polar residues" evidence="1">
    <location>
        <begin position="578"/>
        <end position="594"/>
    </location>
</feature>
<reference key="2">
    <citation type="submission" date="2011-10" db="EMBL/GenBank/DDBJ databases">
        <title>The genome and transcriptome sequence of Clonorchis sinensis provide insights into the carcinogenic liver fluke.</title>
        <authorList>
            <person name="Wang X."/>
            <person name="Huang Y."/>
            <person name="Chen W."/>
            <person name="Liu H."/>
            <person name="Guo L."/>
            <person name="Chen Y."/>
            <person name="Luo F."/>
            <person name="Zhou W."/>
            <person name="Sun J."/>
            <person name="Mao Q."/>
            <person name="Liang P."/>
            <person name="Zhou C."/>
            <person name="Tian Y."/>
            <person name="Men J."/>
            <person name="Lv X."/>
            <person name="Huang L."/>
            <person name="Zhou J."/>
            <person name="Hu Y."/>
            <person name="Li R."/>
            <person name="Zhang F."/>
            <person name="Lei H."/>
            <person name="Li X."/>
            <person name="Hu X."/>
            <person name="Liang C."/>
            <person name="Xu J."/>
            <person name="Wu Z."/>
            <person name="Yu X."/>
        </authorList>
    </citation>
    <scope>NUCLEOTIDE SEQUENCE</scope>
    <source>
        <strain>Henan</strain>
    </source>
</reference>
<feature type="compositionally biased region" description="Polar residues" evidence="1">
    <location>
        <begin position="689"/>
        <end position="701"/>
    </location>
</feature>
<feature type="region of interest" description="Disordered" evidence="1">
    <location>
        <begin position="1"/>
        <end position="55"/>
    </location>
</feature>
<dbReference type="AlphaFoldDB" id="G7YVK0"/>
<feature type="compositionally biased region" description="Basic and acidic residues" evidence="1">
    <location>
        <begin position="17"/>
        <end position="47"/>
    </location>
</feature>
<keyword evidence="3" id="KW-1185">Reference proteome</keyword>
<evidence type="ECO:0000313" key="3">
    <source>
        <dbReference type="Proteomes" id="UP000008909"/>
    </source>
</evidence>
<organism evidence="2 3">
    <name type="scientific">Clonorchis sinensis</name>
    <name type="common">Chinese liver fluke</name>
    <dbReference type="NCBI Taxonomy" id="79923"/>
    <lineage>
        <taxon>Eukaryota</taxon>
        <taxon>Metazoa</taxon>
        <taxon>Spiralia</taxon>
        <taxon>Lophotrochozoa</taxon>
        <taxon>Platyhelminthes</taxon>
        <taxon>Trematoda</taxon>
        <taxon>Digenea</taxon>
        <taxon>Opisthorchiida</taxon>
        <taxon>Opisthorchiata</taxon>
        <taxon>Opisthorchiidae</taxon>
        <taxon>Clonorchis</taxon>
    </lineage>
</organism>
<proteinExistence type="predicted"/>
<evidence type="ECO:0000313" key="2">
    <source>
        <dbReference type="EMBL" id="GAA56980.1"/>
    </source>
</evidence>
<accession>G7YVK0</accession>
<protein>
    <submittedName>
        <fullName evidence="2">Uncharacterized protein</fullName>
    </submittedName>
</protein>
<gene>
    <name evidence="2" type="ORF">CLF_111934</name>
</gene>
<feature type="region of interest" description="Disordered" evidence="1">
    <location>
        <begin position="1060"/>
        <end position="1088"/>
    </location>
</feature>
<feature type="compositionally biased region" description="Polar residues" evidence="1">
    <location>
        <begin position="365"/>
        <end position="376"/>
    </location>
</feature>